<proteinExistence type="predicted"/>
<sequence length="76" mass="7704">MQEFGSAGSPAVEPAAFDRIAFIGAGARGTALALTAHRAGRHVSLSARDAPPLHTVAATRRTPVLIRLAGCGLLSA</sequence>
<comment type="caution">
    <text evidence="1">The sequence shown here is derived from an EMBL/GenBank/DDBJ whole genome shotgun (WGS) entry which is preliminary data.</text>
</comment>
<reference evidence="1 2" key="1">
    <citation type="submission" date="2018-05" db="EMBL/GenBank/DDBJ databases">
        <title>Zavarzinia sp. HR-AS.</title>
        <authorList>
            <person name="Lee Y."/>
            <person name="Jeon C.O."/>
        </authorList>
    </citation>
    <scope>NUCLEOTIDE SEQUENCE [LARGE SCALE GENOMIC DNA]</scope>
    <source>
        <strain evidence="1 2">HR-AS</strain>
    </source>
</reference>
<keyword evidence="2" id="KW-1185">Reference proteome</keyword>
<evidence type="ECO:0000313" key="2">
    <source>
        <dbReference type="Proteomes" id="UP000245461"/>
    </source>
</evidence>
<organism evidence="1 2">
    <name type="scientific">Zavarzinia aquatilis</name>
    <dbReference type="NCBI Taxonomy" id="2211142"/>
    <lineage>
        <taxon>Bacteria</taxon>
        <taxon>Pseudomonadati</taxon>
        <taxon>Pseudomonadota</taxon>
        <taxon>Alphaproteobacteria</taxon>
        <taxon>Rhodospirillales</taxon>
        <taxon>Zavarziniaceae</taxon>
        <taxon>Zavarzinia</taxon>
    </lineage>
</organism>
<protein>
    <submittedName>
        <fullName evidence="1">Uncharacterized protein</fullName>
    </submittedName>
</protein>
<dbReference type="InterPro" id="IPR036291">
    <property type="entry name" value="NAD(P)-bd_dom_sf"/>
</dbReference>
<accession>A0A317EFN7</accession>
<gene>
    <name evidence="1" type="ORF">DKG74_02640</name>
</gene>
<dbReference type="SUPFAM" id="SSF51735">
    <property type="entry name" value="NAD(P)-binding Rossmann-fold domains"/>
    <property type="match status" value="1"/>
</dbReference>
<evidence type="ECO:0000313" key="1">
    <source>
        <dbReference type="EMBL" id="PWR25868.1"/>
    </source>
</evidence>
<name>A0A317EFN7_9PROT</name>
<dbReference type="EMBL" id="QGLE01000001">
    <property type="protein sequence ID" value="PWR25868.1"/>
    <property type="molecule type" value="Genomic_DNA"/>
</dbReference>
<dbReference type="Proteomes" id="UP000245461">
    <property type="component" value="Unassembled WGS sequence"/>
</dbReference>
<dbReference type="Gene3D" id="3.40.50.720">
    <property type="entry name" value="NAD(P)-binding Rossmann-like Domain"/>
    <property type="match status" value="1"/>
</dbReference>
<dbReference type="AlphaFoldDB" id="A0A317EFN7"/>